<dbReference type="InterPro" id="IPR050229">
    <property type="entry name" value="GlpE_sulfurtransferase"/>
</dbReference>
<gene>
    <name evidence="3" type="ORF">HMPREF0501_00518</name>
</gene>
<dbReference type="OrthoDB" id="9808735at2"/>
<dbReference type="PANTHER" id="PTHR43031">
    <property type="entry name" value="FAD-DEPENDENT OXIDOREDUCTASE"/>
    <property type="match status" value="1"/>
</dbReference>
<accession>C7XV02</accession>
<dbReference type="Proteomes" id="UP000003987">
    <property type="component" value="Unassembled WGS sequence"/>
</dbReference>
<dbReference type="Pfam" id="PF00581">
    <property type="entry name" value="Rhodanese"/>
    <property type="match status" value="1"/>
</dbReference>
<dbReference type="SMART" id="SM00450">
    <property type="entry name" value="RHOD"/>
    <property type="match status" value="1"/>
</dbReference>
<feature type="domain" description="Rhodanese" evidence="2">
    <location>
        <begin position="50"/>
        <end position="134"/>
    </location>
</feature>
<dbReference type="PANTHER" id="PTHR43031:SF18">
    <property type="entry name" value="RHODANESE-RELATED SULFURTRANSFERASES"/>
    <property type="match status" value="1"/>
</dbReference>
<dbReference type="PROSITE" id="PS50206">
    <property type="entry name" value="RHODANESE_3"/>
    <property type="match status" value="1"/>
</dbReference>
<reference evidence="3 4" key="1">
    <citation type="submission" date="2009-06" db="EMBL/GenBank/DDBJ databases">
        <title>The Genome Sequence of Lactobacillus coleohominis strain 101-4-CHN.</title>
        <authorList>
            <consortium name="The Broad Institute Genome Sequencing Platform"/>
            <person name="Ward D."/>
            <person name="Young S.K."/>
            <person name="Zeng Q."/>
            <person name="Koehrsen M."/>
            <person name="Alvarado L."/>
            <person name="Berlin A."/>
            <person name="Borenstein D."/>
            <person name="Chen Z."/>
            <person name="Engels R."/>
            <person name="Freedman E."/>
            <person name="Gellesch M."/>
            <person name="Goldberg J."/>
            <person name="Griggs A."/>
            <person name="Gujja S."/>
            <person name="Heiman D."/>
            <person name="Hepburn T."/>
            <person name="Howarth C."/>
            <person name="Jen D."/>
            <person name="Larson L."/>
            <person name="Lewis B."/>
            <person name="Mehta T."/>
            <person name="Park D."/>
            <person name="Pearson M."/>
            <person name="Roberts A."/>
            <person name="Saif S."/>
            <person name="Shea T."/>
            <person name="Shenoy N."/>
            <person name="Sisk P."/>
            <person name="Stolte C."/>
            <person name="Sykes S."/>
            <person name="Walk T."/>
            <person name="White J."/>
            <person name="Yandava C."/>
            <person name="Liu Y."/>
            <person name="Xu Q."/>
            <person name="Lander E."/>
            <person name="Nusbaum C."/>
            <person name="Galagan J."/>
            <person name="Birren B."/>
        </authorList>
    </citation>
    <scope>NUCLEOTIDE SEQUENCE [LARGE SCALE GENOMIC DNA]</scope>
    <source>
        <strain evidence="3 4">101-4-CHN</strain>
    </source>
</reference>
<evidence type="ECO:0000256" key="1">
    <source>
        <dbReference type="SAM" id="Phobius"/>
    </source>
</evidence>
<dbReference type="STRING" id="575594.HMPREF0501_00518"/>
<keyword evidence="4" id="KW-1185">Reference proteome</keyword>
<keyword evidence="1" id="KW-0472">Membrane</keyword>
<keyword evidence="1" id="KW-0812">Transmembrane</keyword>
<dbReference type="eggNOG" id="COG0607">
    <property type="taxonomic scope" value="Bacteria"/>
</dbReference>
<evidence type="ECO:0000313" key="3">
    <source>
        <dbReference type="EMBL" id="EEU31113.1"/>
    </source>
</evidence>
<dbReference type="InterPro" id="IPR001763">
    <property type="entry name" value="Rhodanese-like_dom"/>
</dbReference>
<proteinExistence type="predicted"/>
<evidence type="ECO:0000313" key="4">
    <source>
        <dbReference type="Proteomes" id="UP000003987"/>
    </source>
</evidence>
<keyword evidence="1" id="KW-1133">Transmembrane helix</keyword>
<sequence length="140" mass="15994">MVIGAISTSALILDIIFIAIILVWLGSYLFGRWRRNKYATVIDEEDFQKGMHKAQVLDVRPKNQFDRGHILGARSMPLTFLRQQMGELRPDLPVYLYDEGMTLSTQAAAYLGKRGFNKVYILKDGYAKWSGKTKKAKYAD</sequence>
<dbReference type="Gene3D" id="3.40.250.10">
    <property type="entry name" value="Rhodanese-like domain"/>
    <property type="match status" value="1"/>
</dbReference>
<dbReference type="SUPFAM" id="SSF52821">
    <property type="entry name" value="Rhodanese/Cell cycle control phosphatase"/>
    <property type="match status" value="1"/>
</dbReference>
<name>C7XV02_9LACO</name>
<dbReference type="RefSeq" id="WP_006916306.1">
    <property type="nucleotide sequence ID" value="NZ_GG698802.1"/>
</dbReference>
<dbReference type="AlphaFoldDB" id="C7XV02"/>
<organism evidence="3 4">
    <name type="scientific">Limosilactobacillus coleohominis 101-4-CHN</name>
    <dbReference type="NCBI Taxonomy" id="575594"/>
    <lineage>
        <taxon>Bacteria</taxon>
        <taxon>Bacillati</taxon>
        <taxon>Bacillota</taxon>
        <taxon>Bacilli</taxon>
        <taxon>Lactobacillales</taxon>
        <taxon>Lactobacillaceae</taxon>
        <taxon>Limosilactobacillus</taxon>
    </lineage>
</organism>
<feature type="transmembrane region" description="Helical" evidence="1">
    <location>
        <begin position="6"/>
        <end position="30"/>
    </location>
</feature>
<evidence type="ECO:0000259" key="2">
    <source>
        <dbReference type="PROSITE" id="PS50206"/>
    </source>
</evidence>
<dbReference type="EMBL" id="GG698802">
    <property type="protein sequence ID" value="EEU31113.1"/>
    <property type="molecule type" value="Genomic_DNA"/>
</dbReference>
<dbReference type="HOGENOM" id="CLU_089574_1_3_9"/>
<dbReference type="CDD" id="cd00158">
    <property type="entry name" value="RHOD"/>
    <property type="match status" value="1"/>
</dbReference>
<dbReference type="InterPro" id="IPR036873">
    <property type="entry name" value="Rhodanese-like_dom_sf"/>
</dbReference>
<protein>
    <submittedName>
        <fullName evidence="3">Rhodanese-like protein</fullName>
    </submittedName>
</protein>